<dbReference type="InterPro" id="IPR035647">
    <property type="entry name" value="EFG_III/V"/>
</dbReference>
<dbReference type="GO" id="GO:0003746">
    <property type="term" value="F:translation elongation factor activity"/>
    <property type="evidence" value="ECO:0007669"/>
    <property type="project" value="UniProtKB-UniRule"/>
</dbReference>
<dbReference type="GO" id="GO:0003924">
    <property type="term" value="F:GTPase activity"/>
    <property type="evidence" value="ECO:0007669"/>
    <property type="project" value="InterPro"/>
</dbReference>
<dbReference type="Proteomes" id="UP000006443">
    <property type="component" value="Unassembled WGS sequence"/>
</dbReference>
<dbReference type="NCBIfam" id="NF009891">
    <property type="entry name" value="PRK13351.1-1"/>
    <property type="match status" value="1"/>
</dbReference>
<dbReference type="CDD" id="cd04170">
    <property type="entry name" value="EF-G_bact"/>
    <property type="match status" value="1"/>
</dbReference>
<dbReference type="Pfam" id="PF22042">
    <property type="entry name" value="EF-G_D2"/>
    <property type="match status" value="1"/>
</dbReference>
<reference evidence="7 8" key="1">
    <citation type="submission" date="2009-02" db="EMBL/GenBank/DDBJ databases">
        <title>Sequencing of the draft genome and assembly of Dethiobacter alkaliphilus AHT 1.</title>
        <authorList>
            <consortium name="US DOE Joint Genome Institute (JGI-PGF)"/>
            <person name="Lucas S."/>
            <person name="Copeland A."/>
            <person name="Lapidus A."/>
            <person name="Glavina del Rio T."/>
            <person name="Dalin E."/>
            <person name="Tice H."/>
            <person name="Bruce D."/>
            <person name="Goodwin L."/>
            <person name="Pitluck S."/>
            <person name="Larimer F."/>
            <person name="Land M.L."/>
            <person name="Hauser L."/>
            <person name="Muyzer G."/>
        </authorList>
    </citation>
    <scope>NUCLEOTIDE SEQUENCE [LARGE SCALE GENOMIC DNA]</scope>
    <source>
        <strain evidence="7 8">AHT 1</strain>
    </source>
</reference>
<dbReference type="InterPro" id="IPR005225">
    <property type="entry name" value="Small_GTP-bd"/>
</dbReference>
<evidence type="ECO:0000313" key="7">
    <source>
        <dbReference type="EMBL" id="EEG76904.1"/>
    </source>
</evidence>
<keyword evidence="7" id="KW-0648">Protein biosynthesis</keyword>
<dbReference type="InterPro" id="IPR027417">
    <property type="entry name" value="P-loop_NTPase"/>
</dbReference>
<proteinExistence type="inferred from homology"/>
<evidence type="ECO:0000256" key="1">
    <source>
        <dbReference type="ARBA" id="ARBA00005870"/>
    </source>
</evidence>
<dbReference type="SUPFAM" id="SSF52540">
    <property type="entry name" value="P-loop containing nucleoside triphosphate hydrolases"/>
    <property type="match status" value="1"/>
</dbReference>
<dbReference type="FunFam" id="3.30.70.240:FF:000001">
    <property type="entry name" value="Elongation factor G"/>
    <property type="match status" value="1"/>
</dbReference>
<dbReference type="CDD" id="cd04088">
    <property type="entry name" value="EFG_mtEFG_II"/>
    <property type="match status" value="1"/>
</dbReference>
<dbReference type="NCBIfam" id="TIGR00484">
    <property type="entry name" value="EF-G"/>
    <property type="match status" value="1"/>
</dbReference>
<name>C0GI56_DETAL</name>
<dbReference type="SUPFAM" id="SSF54980">
    <property type="entry name" value="EF-G C-terminal domain-like"/>
    <property type="match status" value="2"/>
</dbReference>
<dbReference type="OrthoDB" id="9804431at2"/>
<evidence type="ECO:0000256" key="3">
    <source>
        <dbReference type="ARBA" id="ARBA00022741"/>
    </source>
</evidence>
<dbReference type="InterPro" id="IPR005517">
    <property type="entry name" value="Transl_elong_EFG/EF2_IV"/>
</dbReference>
<dbReference type="Gene3D" id="2.40.30.10">
    <property type="entry name" value="Translation factors"/>
    <property type="match status" value="1"/>
</dbReference>
<comment type="similarity">
    <text evidence="1">Belongs to the TRAFAC class translation factor GTPase superfamily. Classic translation factor GTPase family. EF-G/EF-2 subfamily.</text>
</comment>
<dbReference type="InterPro" id="IPR000640">
    <property type="entry name" value="EFG_V-like"/>
</dbReference>
<dbReference type="NCBIfam" id="NF009379">
    <property type="entry name" value="PRK12740.1-3"/>
    <property type="match status" value="1"/>
</dbReference>
<gene>
    <name evidence="7" type="ORF">DealDRAFT_2165</name>
</gene>
<dbReference type="CDD" id="cd01434">
    <property type="entry name" value="EFG_mtEFG1_IV"/>
    <property type="match status" value="1"/>
</dbReference>
<evidence type="ECO:0000256" key="2">
    <source>
        <dbReference type="ARBA" id="ARBA00017872"/>
    </source>
</evidence>
<dbReference type="PANTHER" id="PTHR43261">
    <property type="entry name" value="TRANSLATION ELONGATION FACTOR G-RELATED"/>
    <property type="match status" value="1"/>
</dbReference>
<keyword evidence="4" id="KW-0342">GTP-binding</keyword>
<dbReference type="SUPFAM" id="SSF54211">
    <property type="entry name" value="Ribosomal protein S5 domain 2-like"/>
    <property type="match status" value="1"/>
</dbReference>
<evidence type="ECO:0000313" key="8">
    <source>
        <dbReference type="Proteomes" id="UP000006443"/>
    </source>
</evidence>
<dbReference type="Pfam" id="PF14492">
    <property type="entry name" value="EFG_III"/>
    <property type="match status" value="1"/>
</dbReference>
<dbReference type="InterPro" id="IPR041095">
    <property type="entry name" value="EFG_II"/>
</dbReference>
<dbReference type="SMART" id="SM00838">
    <property type="entry name" value="EFG_C"/>
    <property type="match status" value="1"/>
</dbReference>
<dbReference type="PROSITE" id="PS51722">
    <property type="entry name" value="G_TR_2"/>
    <property type="match status" value="1"/>
</dbReference>
<dbReference type="Gene3D" id="3.30.70.870">
    <property type="entry name" value="Elongation Factor G (Translational Gtpase), domain 3"/>
    <property type="match status" value="1"/>
</dbReference>
<dbReference type="SMART" id="SM00889">
    <property type="entry name" value="EFG_IV"/>
    <property type="match status" value="1"/>
</dbReference>
<evidence type="ECO:0000256" key="5">
    <source>
        <dbReference type="NCBIfam" id="TIGR00484"/>
    </source>
</evidence>
<dbReference type="Pfam" id="PF03764">
    <property type="entry name" value="EFG_IV"/>
    <property type="match status" value="1"/>
</dbReference>
<dbReference type="InterPro" id="IPR014721">
    <property type="entry name" value="Ribsml_uS5_D2-typ_fold_subgr"/>
</dbReference>
<keyword evidence="3" id="KW-0547">Nucleotide-binding</keyword>
<dbReference type="Pfam" id="PF00009">
    <property type="entry name" value="GTP_EFTU"/>
    <property type="match status" value="1"/>
</dbReference>
<dbReference type="SUPFAM" id="SSF50447">
    <property type="entry name" value="Translation proteins"/>
    <property type="match status" value="1"/>
</dbReference>
<dbReference type="EMBL" id="ACJM01000011">
    <property type="protein sequence ID" value="EEG76904.1"/>
    <property type="molecule type" value="Genomic_DNA"/>
</dbReference>
<dbReference type="InterPro" id="IPR035649">
    <property type="entry name" value="EFG_V"/>
</dbReference>
<accession>C0GI56</accession>
<dbReference type="Pfam" id="PF00679">
    <property type="entry name" value="EFG_C"/>
    <property type="match status" value="1"/>
</dbReference>
<dbReference type="NCBIfam" id="NF009381">
    <property type="entry name" value="PRK12740.1-5"/>
    <property type="match status" value="1"/>
</dbReference>
<dbReference type="CDD" id="cd03713">
    <property type="entry name" value="EFG_mtEFG_C"/>
    <property type="match status" value="1"/>
</dbReference>
<dbReference type="RefSeq" id="WP_008517311.1">
    <property type="nucleotide sequence ID" value="NZ_ACJM01000011.1"/>
</dbReference>
<keyword evidence="7" id="KW-0251">Elongation factor</keyword>
<dbReference type="InterPro" id="IPR047872">
    <property type="entry name" value="EFG_IV"/>
</dbReference>
<dbReference type="Gene3D" id="3.30.230.10">
    <property type="match status" value="1"/>
</dbReference>
<dbReference type="Gene3D" id="3.30.70.240">
    <property type="match status" value="1"/>
</dbReference>
<dbReference type="PANTHER" id="PTHR43261:SF6">
    <property type="entry name" value="ELONGATION FACTOR G-LIKE PROTEIN"/>
    <property type="match status" value="1"/>
</dbReference>
<dbReference type="InterPro" id="IPR020568">
    <property type="entry name" value="Ribosomal_Su5_D2-typ_SF"/>
</dbReference>
<dbReference type="Gene3D" id="3.40.50.300">
    <property type="entry name" value="P-loop containing nucleotide triphosphate hydrolases"/>
    <property type="match status" value="1"/>
</dbReference>
<dbReference type="AlphaFoldDB" id="C0GI56"/>
<dbReference type="GO" id="GO:0032790">
    <property type="term" value="P:ribosome disassembly"/>
    <property type="evidence" value="ECO:0007669"/>
    <property type="project" value="TreeGrafter"/>
</dbReference>
<keyword evidence="8" id="KW-1185">Reference proteome</keyword>
<evidence type="ECO:0000259" key="6">
    <source>
        <dbReference type="PROSITE" id="PS51722"/>
    </source>
</evidence>
<dbReference type="InterPro" id="IPR053905">
    <property type="entry name" value="EF-G-like_DII"/>
</dbReference>
<evidence type="ECO:0000256" key="4">
    <source>
        <dbReference type="ARBA" id="ARBA00023134"/>
    </source>
</evidence>
<dbReference type="InterPro" id="IPR000795">
    <property type="entry name" value="T_Tr_GTP-bd_dom"/>
</dbReference>
<comment type="caution">
    <text evidence="7">The sequence shown here is derived from an EMBL/GenBank/DDBJ whole genome shotgun (WGS) entry which is preliminary data.</text>
</comment>
<protein>
    <recommendedName>
        <fullName evidence="2 5">Elongation factor G</fullName>
    </recommendedName>
</protein>
<feature type="domain" description="Tr-type G" evidence="6">
    <location>
        <begin position="7"/>
        <end position="280"/>
    </location>
</feature>
<dbReference type="GO" id="GO:0005525">
    <property type="term" value="F:GTP binding"/>
    <property type="evidence" value="ECO:0007669"/>
    <property type="project" value="UniProtKB-UniRule"/>
</dbReference>
<dbReference type="FunFam" id="3.30.230.10:FF:000003">
    <property type="entry name" value="Elongation factor G"/>
    <property type="match status" value="1"/>
</dbReference>
<dbReference type="NCBIfam" id="TIGR00231">
    <property type="entry name" value="small_GTP"/>
    <property type="match status" value="1"/>
</dbReference>
<sequence>MKTYTTEKIRNVALVSHGGAGKTSLAEAMIYTTGAINRLGKADSGTTTTDFDPEEVKRQVTINTALAPVEWSGVKINLLDTPGYFDFIGDVSGALRAADAAVVVVSATSGVEVGTEKVWTYADENRLPRLVFVNRMDKENANFDKVMDNLQEFFGHKVAPVQIPIGAEASFKGVVDMVSMKALTFEGDGKKVNEGDIPADLADTVENYREKLIEAVAESDDDLLMKYLEGEPLSDEEVVSGLRKGILTGSIVPVLCGAATENIGTQPLLDMIVSAFPSPADVAEVIATKAGSEEEVAVKIDPNGPVSALVFKTFADPFVGKISYFRVYSGTLKGDSQLHNSSKDKGERLGQVFTMLGKNQINLDQVPAGDIAAVAKLQSTATGDTLCEKSVAVEFAPIAFPEPVTTFAVEPKKQGEEDKVAAGLARFLEEDPTFRMERNTEVKQTLISGMGELHLEIITSRLASKFGVEVDLLAPKIPYKETIRGTAKVEGKHKKQSGGRGQFGHVWIEFSPLESGQYFEFEDKIFGGAVPKQYIPAVEKGLREAMESGILAGYPVVDIKATLYDGSYHNVDSSEMAFKIAANLAFKKGAEQAQPVLLEPVMYVEVTVPDQFMGDIMGDMNSRRGRILGMEPIDGLQVVKANVPMSEMLKYAIDLRSMTQGRGSFTMKFDRYEEVPAHTAEQVIAEAKAEKAEVS</sequence>
<dbReference type="PRINTS" id="PR00315">
    <property type="entry name" value="ELONGATNFCT"/>
</dbReference>
<dbReference type="STRING" id="555088.DealDRAFT_2165"/>
<dbReference type="InterPro" id="IPR009022">
    <property type="entry name" value="EFG_III"/>
</dbReference>
<dbReference type="CDD" id="cd16262">
    <property type="entry name" value="EFG_III"/>
    <property type="match status" value="1"/>
</dbReference>
<dbReference type="InterPro" id="IPR009000">
    <property type="entry name" value="Transl_B-barrel_sf"/>
</dbReference>
<organism evidence="7 8">
    <name type="scientific">Dethiobacter alkaliphilus AHT 1</name>
    <dbReference type="NCBI Taxonomy" id="555088"/>
    <lineage>
        <taxon>Bacteria</taxon>
        <taxon>Bacillati</taxon>
        <taxon>Bacillota</taxon>
        <taxon>Dethiobacteria</taxon>
        <taxon>Dethiobacterales</taxon>
        <taxon>Dethiobacteraceae</taxon>
        <taxon>Dethiobacter</taxon>
    </lineage>
</organism>
<dbReference type="FunFam" id="3.40.50.300:FF:001994">
    <property type="entry name" value="Translation elongation factor G"/>
    <property type="match status" value="1"/>
</dbReference>
<dbReference type="eggNOG" id="COG0480">
    <property type="taxonomic scope" value="Bacteria"/>
</dbReference>
<dbReference type="InterPro" id="IPR004540">
    <property type="entry name" value="Transl_elong_EFG/EF2"/>
</dbReference>